<evidence type="ECO:0000256" key="2">
    <source>
        <dbReference type="ARBA" id="ARBA00012438"/>
    </source>
</evidence>
<comment type="catalytic activity">
    <reaction evidence="1">
        <text>ATP + protein L-histidine = ADP + protein N-phospho-L-histidine.</text>
        <dbReference type="EC" id="2.7.13.3"/>
    </reaction>
</comment>
<dbReference type="EMBL" id="BJXB01000034">
    <property type="protein sequence ID" value="GEM49412.1"/>
    <property type="molecule type" value="Genomic_DNA"/>
</dbReference>
<evidence type="ECO:0000259" key="6">
    <source>
        <dbReference type="PROSITE" id="PS50112"/>
    </source>
</evidence>
<evidence type="ECO:0000256" key="3">
    <source>
        <dbReference type="ARBA" id="ARBA00022553"/>
    </source>
</evidence>
<dbReference type="InterPro" id="IPR001610">
    <property type="entry name" value="PAC"/>
</dbReference>
<evidence type="ECO:0000259" key="7">
    <source>
        <dbReference type="PROSITE" id="PS50113"/>
    </source>
</evidence>
<organism evidence="8 9">
    <name type="scientific">Deinococcus cellulosilyticus (strain DSM 18568 / NBRC 106333 / KACC 11606 / 5516J-15)</name>
    <dbReference type="NCBI Taxonomy" id="1223518"/>
    <lineage>
        <taxon>Bacteria</taxon>
        <taxon>Thermotogati</taxon>
        <taxon>Deinococcota</taxon>
        <taxon>Deinococci</taxon>
        <taxon>Deinococcales</taxon>
        <taxon>Deinococcaceae</taxon>
        <taxon>Deinococcus</taxon>
    </lineage>
</organism>
<dbReference type="Pfam" id="PF13426">
    <property type="entry name" value="PAS_9"/>
    <property type="match status" value="1"/>
</dbReference>
<evidence type="ECO:0000313" key="9">
    <source>
        <dbReference type="Proteomes" id="UP000321306"/>
    </source>
</evidence>
<feature type="domain" description="PAS" evidence="6">
    <location>
        <begin position="94"/>
        <end position="164"/>
    </location>
</feature>
<keyword evidence="4" id="KW-0808">Transferase</keyword>
<reference evidence="8 9" key="1">
    <citation type="submission" date="2019-07" db="EMBL/GenBank/DDBJ databases">
        <title>Whole genome shotgun sequence of Deinococcus cellulosilyticus NBRC 106333.</title>
        <authorList>
            <person name="Hosoyama A."/>
            <person name="Uohara A."/>
            <person name="Ohji S."/>
            <person name="Ichikawa N."/>
        </authorList>
    </citation>
    <scope>NUCLEOTIDE SEQUENCE [LARGE SCALE GENOMIC DNA]</scope>
    <source>
        <strain evidence="8 9">NBRC 106333</strain>
    </source>
</reference>
<dbReference type="InterPro" id="IPR000014">
    <property type="entry name" value="PAS"/>
</dbReference>
<name>A0A511N997_DEIC1</name>
<comment type="caution">
    <text evidence="8">The sequence shown here is derived from an EMBL/GenBank/DDBJ whole genome shotgun (WGS) entry which is preliminary data.</text>
</comment>
<dbReference type="SMART" id="SM00091">
    <property type="entry name" value="PAS"/>
    <property type="match status" value="2"/>
</dbReference>
<dbReference type="PANTHER" id="PTHR43304:SF1">
    <property type="entry name" value="PAC DOMAIN-CONTAINING PROTEIN"/>
    <property type="match status" value="1"/>
</dbReference>
<dbReference type="OrthoDB" id="73375at2"/>
<dbReference type="GO" id="GO:0004673">
    <property type="term" value="F:protein histidine kinase activity"/>
    <property type="evidence" value="ECO:0007669"/>
    <property type="project" value="UniProtKB-EC"/>
</dbReference>
<accession>A0A511N997</accession>
<sequence>MTTPVRSDEMPLICIFRLQNDGSLKQTSWFMEPSEEVFGALQYASDNLQLADNHENNFLRLNDYRLRIMRELGDQGFSVLVYRDMPEEPLEHATDNVFYSVFKYSAIGMALVGIDGRWMQVNDALCDLLQYSRDELLNMSFQEVTHPEDLNEDLNYLQLLLDRKIETYQILKRYITREGKLLWAQLNVSLIWRRDGTPRFLVAQIQDQTESIQYRDHLEKLNYDLEEAQKTARMSTFLIDLQNHTITFSKSIRELVSHWKGTMRFRSLQQDFSADQYEAFLNWISRSQDSGKPEELEVQLSGFSSAKLVFKGRLDQHDKNRVLGVVQG</sequence>
<dbReference type="InterPro" id="IPR052162">
    <property type="entry name" value="Sensor_kinase/Photoreceptor"/>
</dbReference>
<dbReference type="InterPro" id="IPR035965">
    <property type="entry name" value="PAS-like_dom_sf"/>
</dbReference>
<dbReference type="AlphaFoldDB" id="A0A511N997"/>
<dbReference type="NCBIfam" id="TIGR00229">
    <property type="entry name" value="sensory_box"/>
    <property type="match status" value="1"/>
</dbReference>
<dbReference type="EC" id="2.7.13.3" evidence="2"/>
<dbReference type="PANTHER" id="PTHR43304">
    <property type="entry name" value="PHYTOCHROME-LIKE PROTEIN CPH1"/>
    <property type="match status" value="1"/>
</dbReference>
<dbReference type="InterPro" id="IPR000700">
    <property type="entry name" value="PAS-assoc_C"/>
</dbReference>
<keyword evidence="5" id="KW-0418">Kinase</keyword>
<evidence type="ECO:0000256" key="1">
    <source>
        <dbReference type="ARBA" id="ARBA00000085"/>
    </source>
</evidence>
<keyword evidence="9" id="KW-1185">Reference proteome</keyword>
<protein>
    <recommendedName>
        <fullName evidence="2">histidine kinase</fullName>
        <ecNumber evidence="2">2.7.13.3</ecNumber>
    </recommendedName>
</protein>
<evidence type="ECO:0000256" key="4">
    <source>
        <dbReference type="ARBA" id="ARBA00022679"/>
    </source>
</evidence>
<evidence type="ECO:0000256" key="5">
    <source>
        <dbReference type="ARBA" id="ARBA00022777"/>
    </source>
</evidence>
<keyword evidence="3" id="KW-0597">Phosphoprotein</keyword>
<dbReference type="SMART" id="SM00086">
    <property type="entry name" value="PAC"/>
    <property type="match status" value="1"/>
</dbReference>
<dbReference type="PROSITE" id="PS50113">
    <property type="entry name" value="PAC"/>
    <property type="match status" value="1"/>
</dbReference>
<dbReference type="RefSeq" id="WP_146889927.1">
    <property type="nucleotide sequence ID" value="NZ_BJXB01000034.1"/>
</dbReference>
<dbReference type="PROSITE" id="PS50112">
    <property type="entry name" value="PAS"/>
    <property type="match status" value="1"/>
</dbReference>
<feature type="domain" description="PAC" evidence="7">
    <location>
        <begin position="168"/>
        <end position="220"/>
    </location>
</feature>
<evidence type="ECO:0000313" key="8">
    <source>
        <dbReference type="EMBL" id="GEM49412.1"/>
    </source>
</evidence>
<dbReference type="Proteomes" id="UP000321306">
    <property type="component" value="Unassembled WGS sequence"/>
</dbReference>
<dbReference type="Gene3D" id="3.30.450.20">
    <property type="entry name" value="PAS domain"/>
    <property type="match status" value="1"/>
</dbReference>
<dbReference type="SUPFAM" id="SSF55785">
    <property type="entry name" value="PYP-like sensor domain (PAS domain)"/>
    <property type="match status" value="1"/>
</dbReference>
<proteinExistence type="predicted"/>
<dbReference type="CDD" id="cd00130">
    <property type="entry name" value="PAS"/>
    <property type="match status" value="1"/>
</dbReference>
<gene>
    <name evidence="8" type="ORF">DC3_50470</name>
</gene>